<keyword evidence="2" id="KW-0808">Transferase</keyword>
<keyword evidence="3" id="KW-0479">Metal-binding</keyword>
<proteinExistence type="predicted"/>
<keyword evidence="13" id="KW-1185">Reference proteome</keyword>
<comment type="subcellular location">
    <subcellularLocation>
        <location evidence="1">Nucleus</location>
    </subcellularLocation>
</comment>
<dbReference type="GO" id="GO:0004842">
    <property type="term" value="F:ubiquitin-protein transferase activity"/>
    <property type="evidence" value="ECO:0007669"/>
    <property type="project" value="TreeGrafter"/>
</dbReference>
<evidence type="ECO:0000256" key="4">
    <source>
        <dbReference type="ARBA" id="ARBA00022771"/>
    </source>
</evidence>
<dbReference type="PANTHER" id="PTHR16079:SF4">
    <property type="entry name" value="E3 UBIQUITIN-PROTEIN LIGASE CHFR"/>
    <property type="match status" value="1"/>
</dbReference>
<dbReference type="PANTHER" id="PTHR16079">
    <property type="entry name" value="UBIQUITIN LIGASE PROTEIN CHFR"/>
    <property type="match status" value="1"/>
</dbReference>
<dbReference type="GO" id="GO:0005634">
    <property type="term" value="C:nucleus"/>
    <property type="evidence" value="ECO:0007669"/>
    <property type="project" value="UniProtKB-SubCell"/>
</dbReference>
<accession>A0A8H5BVM2</accession>
<reference evidence="12 13" key="1">
    <citation type="journal article" date="2020" name="ISME J.">
        <title>Uncovering the hidden diversity of litter-decomposition mechanisms in mushroom-forming fungi.</title>
        <authorList>
            <person name="Floudas D."/>
            <person name="Bentzer J."/>
            <person name="Ahren D."/>
            <person name="Johansson T."/>
            <person name="Persson P."/>
            <person name="Tunlid A."/>
        </authorList>
    </citation>
    <scope>NUCLEOTIDE SEQUENCE [LARGE SCALE GENOMIC DNA]</scope>
    <source>
        <strain evidence="12 13">CBS 291.85</strain>
    </source>
</reference>
<evidence type="ECO:0000313" key="13">
    <source>
        <dbReference type="Proteomes" id="UP000559256"/>
    </source>
</evidence>
<evidence type="ECO:0000256" key="3">
    <source>
        <dbReference type="ARBA" id="ARBA00022723"/>
    </source>
</evidence>
<sequence length="475" mass="52035">MVEESSASSQNFNATLEALSARPEPPGTTTLKRPASPTFDNSNDETSRKRMRGEEGCRNENQLSQEMVIASGDSALANDLAQELQCGCCSELVHKPVVVSPCQHFFCGSCCALWIRNGGTSCPACRGESTIVTPSRPLQIVLDTLLKSAPHKARAEGERRQADEIYKGGAVLRFPSPREVSPEPNMNLSAEFARPCPHCLPNNPYGWRCPQPIPDPNTDVENAWRMDDGLPAGHGNCGHCENFLALQAPTTTKCDFCQVSFCGVAVPGRCVAAPLLVQHPHEMSDIADLIQSTEVYECFNQNEIEVEYIIDYLTANNVTPRHIYREIVVHVQGQPQQFRPLLELDLFSDMHPVSGGTDPDPSVPRQKICRHCATEVLLWGLKEWWVRERLKGHLEEHILARKDCPEGNSCSRQKDLAHAREFNHIISTVSAPEALEAPAIPSEAEAPSAAAGVEPENGPVVGNAAEQLALESTPL</sequence>
<dbReference type="GO" id="GO:0008270">
    <property type="term" value="F:zinc ion binding"/>
    <property type="evidence" value="ECO:0007669"/>
    <property type="project" value="UniProtKB-KW"/>
</dbReference>
<dbReference type="Pfam" id="PF00097">
    <property type="entry name" value="zf-C3HC4"/>
    <property type="match status" value="1"/>
</dbReference>
<keyword evidence="8" id="KW-0131">Cell cycle</keyword>
<comment type="caution">
    <text evidence="12">The sequence shown here is derived from an EMBL/GenBank/DDBJ whole genome shotgun (WGS) entry which is preliminary data.</text>
</comment>
<dbReference type="InterPro" id="IPR013083">
    <property type="entry name" value="Znf_RING/FYVE/PHD"/>
</dbReference>
<dbReference type="InterPro" id="IPR001841">
    <property type="entry name" value="Znf_RING"/>
</dbReference>
<dbReference type="Gene3D" id="3.30.40.10">
    <property type="entry name" value="Zinc/RING finger domain, C3HC4 (zinc finger)"/>
    <property type="match status" value="1"/>
</dbReference>
<feature type="compositionally biased region" description="Basic and acidic residues" evidence="10">
    <location>
        <begin position="45"/>
        <end position="58"/>
    </location>
</feature>
<dbReference type="GO" id="GO:0006511">
    <property type="term" value="P:ubiquitin-dependent protein catabolic process"/>
    <property type="evidence" value="ECO:0007669"/>
    <property type="project" value="TreeGrafter"/>
</dbReference>
<organism evidence="12 13">
    <name type="scientific">Tetrapyrgos nigripes</name>
    <dbReference type="NCBI Taxonomy" id="182062"/>
    <lineage>
        <taxon>Eukaryota</taxon>
        <taxon>Fungi</taxon>
        <taxon>Dikarya</taxon>
        <taxon>Basidiomycota</taxon>
        <taxon>Agaricomycotina</taxon>
        <taxon>Agaricomycetes</taxon>
        <taxon>Agaricomycetidae</taxon>
        <taxon>Agaricales</taxon>
        <taxon>Marasmiineae</taxon>
        <taxon>Marasmiaceae</taxon>
        <taxon>Tetrapyrgos</taxon>
    </lineage>
</organism>
<feature type="region of interest" description="Disordered" evidence="10">
    <location>
        <begin position="1"/>
        <end position="61"/>
    </location>
</feature>
<feature type="region of interest" description="Disordered" evidence="10">
    <location>
        <begin position="438"/>
        <end position="475"/>
    </location>
</feature>
<dbReference type="PROSITE" id="PS50089">
    <property type="entry name" value="ZF_RING_2"/>
    <property type="match status" value="1"/>
</dbReference>
<dbReference type="OrthoDB" id="1305878at2759"/>
<feature type="domain" description="RING-type" evidence="11">
    <location>
        <begin position="86"/>
        <end position="126"/>
    </location>
</feature>
<dbReference type="InterPro" id="IPR018957">
    <property type="entry name" value="Znf_C3HC4_RING-type"/>
</dbReference>
<keyword evidence="5" id="KW-0833">Ubl conjugation pathway</keyword>
<dbReference type="SUPFAM" id="SSF57850">
    <property type="entry name" value="RING/U-box"/>
    <property type="match status" value="1"/>
</dbReference>
<evidence type="ECO:0000256" key="5">
    <source>
        <dbReference type="ARBA" id="ARBA00022786"/>
    </source>
</evidence>
<evidence type="ECO:0000256" key="6">
    <source>
        <dbReference type="ARBA" id="ARBA00022833"/>
    </source>
</evidence>
<gene>
    <name evidence="12" type="ORF">D9758_014442</name>
</gene>
<feature type="compositionally biased region" description="Polar residues" evidence="10">
    <location>
        <begin position="1"/>
        <end position="14"/>
    </location>
</feature>
<evidence type="ECO:0000259" key="11">
    <source>
        <dbReference type="PROSITE" id="PS50089"/>
    </source>
</evidence>
<dbReference type="Proteomes" id="UP000559256">
    <property type="component" value="Unassembled WGS sequence"/>
</dbReference>
<evidence type="ECO:0000256" key="8">
    <source>
        <dbReference type="ARBA" id="ARBA00023306"/>
    </source>
</evidence>
<feature type="compositionally biased region" description="Low complexity" evidence="10">
    <location>
        <begin position="438"/>
        <end position="456"/>
    </location>
</feature>
<protein>
    <recommendedName>
        <fullName evidence="11">RING-type domain-containing protein</fullName>
    </recommendedName>
</protein>
<name>A0A8H5BVM2_9AGAR</name>
<keyword evidence="4 9" id="KW-0863">Zinc-finger</keyword>
<dbReference type="GO" id="GO:0016567">
    <property type="term" value="P:protein ubiquitination"/>
    <property type="evidence" value="ECO:0007669"/>
    <property type="project" value="TreeGrafter"/>
</dbReference>
<evidence type="ECO:0000256" key="1">
    <source>
        <dbReference type="ARBA" id="ARBA00004123"/>
    </source>
</evidence>
<dbReference type="EMBL" id="JAACJM010000331">
    <property type="protein sequence ID" value="KAF5330255.1"/>
    <property type="molecule type" value="Genomic_DNA"/>
</dbReference>
<dbReference type="Pfam" id="PF17979">
    <property type="entry name" value="zf-CRD"/>
    <property type="match status" value="1"/>
</dbReference>
<evidence type="ECO:0000256" key="7">
    <source>
        <dbReference type="ARBA" id="ARBA00023242"/>
    </source>
</evidence>
<dbReference type="AlphaFoldDB" id="A0A8H5BVM2"/>
<evidence type="ECO:0000256" key="10">
    <source>
        <dbReference type="SAM" id="MobiDB-lite"/>
    </source>
</evidence>
<evidence type="ECO:0000256" key="2">
    <source>
        <dbReference type="ARBA" id="ARBA00022679"/>
    </source>
</evidence>
<evidence type="ECO:0000313" key="12">
    <source>
        <dbReference type="EMBL" id="KAF5330255.1"/>
    </source>
</evidence>
<dbReference type="InterPro" id="IPR052256">
    <property type="entry name" value="E3_ubiquitin-ligase_CHFR"/>
</dbReference>
<keyword evidence="6" id="KW-0862">Zinc</keyword>
<evidence type="ECO:0000256" key="9">
    <source>
        <dbReference type="PROSITE-ProRule" id="PRU00175"/>
    </source>
</evidence>
<dbReference type="InterPro" id="IPR040909">
    <property type="entry name" value="CHFR_Znf-CRD"/>
</dbReference>
<keyword evidence="7" id="KW-0539">Nucleus</keyword>